<dbReference type="GO" id="GO:0000731">
    <property type="term" value="P:DNA synthesis involved in DNA repair"/>
    <property type="evidence" value="ECO:0007669"/>
    <property type="project" value="TreeGrafter"/>
</dbReference>
<protein>
    <recommendedName>
        <fullName evidence="1">Protein CR006 P-loop domain-containing protein</fullName>
    </recommendedName>
</protein>
<dbReference type="EMBL" id="CP011770">
    <property type="protein sequence ID" value="AKM11415.1"/>
    <property type="molecule type" value="Genomic_DNA"/>
</dbReference>
<dbReference type="Gene3D" id="3.40.50.300">
    <property type="entry name" value="P-loop containing nucleotide triphosphate hydrolases"/>
    <property type="match status" value="2"/>
</dbReference>
<name>A0A0G3XIK1_9SPHN</name>
<accession>A0A0G3XIK1</accession>
<dbReference type="RefSeq" id="WP_047822983.1">
    <property type="nucleotide sequence ID" value="NZ_CP011770.1"/>
</dbReference>
<proteinExistence type="predicted"/>
<sequence length="864" mass="93553">MTTEAEALANILAWTADSPGWQRDALRRLAAEGSVDAAGLDELVAICKGDGQAVPLEAAHLRDPNRDQGEVYLRQVHDVRNVNALAPDQRLSLHRVGLTIIYGDNGSGKSGYARILKRACRARISGRGEEIIPDIYDAQPGTPSATIEYAISGQNRTCAWQLGQPADTALSAVSVFDSRTANIHVDETNDVAYTPFPLKLLSALAQLCKSVKDKLAAEITQLQAQTPQSINTPTSKVGQLLARLAANTDPAAVEALATLTQAEQDRLAQLTADLAGDPARAARQLAALKAKVEGYIAQLDVLVAAISDDGVTSLRRLANDSEAARRAAEAASGALFAGEPLPHIGSEVWQSLWESARAFSVEAAYPERDFPVTDAGSVCVLCQQELTPQAADRLNRFENFVRDDSQQRADAARAAYDDAVTAFAGSGLTLAELTAIVATIRDDLRQDALATEVRRAGVHALWRHRQIRRRHADPTAIIDAKLVALPPKALVDQVADLDARGEALAVEADSPAREALIAERTELADRQWLNGIKADVLAQIERLKQIKALEAAQRDTATNRITTKSTEVAQALVTDALRAQFAREVASFEIAGLAVELRQQNSVQGAPRFKVALTRKPTASVGQVLSEGEHRCVALAAFMAELATTENKSGIVFDDPVSSLDHMHREAVAKRLIAEAANRQVIVFTHDLAFLFELDRAAKEVDPTPQVAVSSVSRGSDKAGFCRSEPPFKARRVTDITASLTNQLGNERYHFDQGDQDQWRETVKSIAGSLRDTWEIAVEEAVGHVIRRLSNEVKTPGLVKLTAITVADCESMRDGFQRCSELLHSAAPALNRPLPRPDALADEINALAIWANDLRQRQNSVRLP</sequence>
<dbReference type="PANTHER" id="PTHR32182:SF22">
    <property type="entry name" value="ATP-DEPENDENT ENDONUCLEASE, OLD FAMILY-RELATED"/>
    <property type="match status" value="1"/>
</dbReference>
<keyword evidence="3" id="KW-1185">Reference proteome</keyword>
<dbReference type="SUPFAM" id="SSF52540">
    <property type="entry name" value="P-loop containing nucleoside triphosphate hydrolases"/>
    <property type="match status" value="1"/>
</dbReference>
<dbReference type="PANTHER" id="PTHR32182">
    <property type="entry name" value="DNA REPLICATION AND REPAIR PROTEIN RECF"/>
    <property type="match status" value="1"/>
</dbReference>
<feature type="domain" description="Protein CR006 P-loop" evidence="1">
    <location>
        <begin position="612"/>
        <end position="700"/>
    </location>
</feature>
<dbReference type="STRING" id="1348774.AB433_01095"/>
<dbReference type="GO" id="GO:0006302">
    <property type="term" value="P:double-strand break repair"/>
    <property type="evidence" value="ECO:0007669"/>
    <property type="project" value="TreeGrafter"/>
</dbReference>
<evidence type="ECO:0000313" key="3">
    <source>
        <dbReference type="Proteomes" id="UP000035287"/>
    </source>
</evidence>
<dbReference type="Pfam" id="PF13166">
    <property type="entry name" value="AAA_13"/>
    <property type="match status" value="1"/>
</dbReference>
<dbReference type="CDD" id="cd00267">
    <property type="entry name" value="ABC_ATPase"/>
    <property type="match status" value="1"/>
</dbReference>
<dbReference type="PATRIC" id="fig|1348774.3.peg.232"/>
<dbReference type="Proteomes" id="UP000035287">
    <property type="component" value="Chromosome"/>
</dbReference>
<dbReference type="KEGG" id="cna:AB433_01095"/>
<gene>
    <name evidence="2" type="ORF">AB433_01095</name>
</gene>
<dbReference type="AlphaFoldDB" id="A0A0G3XIK1"/>
<evidence type="ECO:0000313" key="2">
    <source>
        <dbReference type="EMBL" id="AKM11415.1"/>
    </source>
</evidence>
<reference evidence="2 3" key="1">
    <citation type="submission" date="2015-06" db="EMBL/GenBank/DDBJ databases">
        <authorList>
            <person name="Zeng Y."/>
            <person name="Huang Y."/>
        </authorList>
    </citation>
    <scope>NUCLEOTIDE SEQUENCE [LARGE SCALE GENOMIC DNA]</scope>
    <source>
        <strain evidence="2 3">PQ-2</strain>
    </source>
</reference>
<dbReference type="OrthoDB" id="9789562at2"/>
<dbReference type="InterPro" id="IPR026866">
    <property type="entry name" value="CR006_AAA"/>
</dbReference>
<organism evidence="2 3">
    <name type="scientific">Croceicoccus naphthovorans</name>
    <dbReference type="NCBI Taxonomy" id="1348774"/>
    <lineage>
        <taxon>Bacteria</taxon>
        <taxon>Pseudomonadati</taxon>
        <taxon>Pseudomonadota</taxon>
        <taxon>Alphaproteobacteria</taxon>
        <taxon>Sphingomonadales</taxon>
        <taxon>Erythrobacteraceae</taxon>
        <taxon>Croceicoccus</taxon>
    </lineage>
</organism>
<dbReference type="InterPro" id="IPR027417">
    <property type="entry name" value="P-loop_NTPase"/>
</dbReference>
<evidence type="ECO:0000259" key="1">
    <source>
        <dbReference type="Pfam" id="PF13166"/>
    </source>
</evidence>